<dbReference type="EMBL" id="JAGGJV010000001">
    <property type="protein sequence ID" value="MBP1856994.1"/>
    <property type="molecule type" value="Genomic_DNA"/>
</dbReference>
<protein>
    <recommendedName>
        <fullName evidence="3">Integrase</fullName>
    </recommendedName>
</protein>
<keyword evidence="2" id="KW-1185">Reference proteome</keyword>
<evidence type="ECO:0008006" key="3">
    <source>
        <dbReference type="Google" id="ProtNLM"/>
    </source>
</evidence>
<proteinExistence type="predicted"/>
<evidence type="ECO:0000313" key="1">
    <source>
        <dbReference type="EMBL" id="MBP1856994.1"/>
    </source>
</evidence>
<gene>
    <name evidence="1" type="ORF">J2Z75_000474</name>
</gene>
<sequence>MTKSRMKGRDGTKAARKYDALHLPVSAGKIKENAPGWV</sequence>
<organism evidence="1 2">
    <name type="scientific">Rhizobium herbae</name>
    <dbReference type="NCBI Taxonomy" id="508661"/>
    <lineage>
        <taxon>Bacteria</taxon>
        <taxon>Pseudomonadati</taxon>
        <taxon>Pseudomonadota</taxon>
        <taxon>Alphaproteobacteria</taxon>
        <taxon>Hyphomicrobiales</taxon>
        <taxon>Rhizobiaceae</taxon>
        <taxon>Rhizobium/Agrobacterium group</taxon>
        <taxon>Rhizobium</taxon>
    </lineage>
</organism>
<name>A0ABS4EGC0_9HYPH</name>
<dbReference type="Proteomes" id="UP000823786">
    <property type="component" value="Unassembled WGS sequence"/>
</dbReference>
<evidence type="ECO:0000313" key="2">
    <source>
        <dbReference type="Proteomes" id="UP000823786"/>
    </source>
</evidence>
<comment type="caution">
    <text evidence="1">The sequence shown here is derived from an EMBL/GenBank/DDBJ whole genome shotgun (WGS) entry which is preliminary data.</text>
</comment>
<reference evidence="1 2" key="1">
    <citation type="submission" date="2021-03" db="EMBL/GenBank/DDBJ databases">
        <title>Genomic Encyclopedia of Type Strains, Phase IV (KMG-IV): sequencing the most valuable type-strain genomes for metagenomic binning, comparative biology and taxonomic classification.</title>
        <authorList>
            <person name="Goeker M."/>
        </authorList>
    </citation>
    <scope>NUCLEOTIDE SEQUENCE [LARGE SCALE GENOMIC DNA]</scope>
    <source>
        <strain evidence="1 2">DSM 26427</strain>
    </source>
</reference>
<accession>A0ABS4EGC0</accession>